<organism evidence="9 10">
    <name type="scientific">Candidatus Scybalocola faecigallinarum</name>
    <dbReference type="NCBI Taxonomy" id="2840941"/>
    <lineage>
        <taxon>Bacteria</taxon>
        <taxon>Bacillati</taxon>
        <taxon>Bacillota</taxon>
        <taxon>Clostridia</taxon>
        <taxon>Lachnospirales</taxon>
        <taxon>Lachnospiraceae</taxon>
        <taxon>Lachnospiraceae incertae sedis</taxon>
        <taxon>Candidatus Scybalocola (ex Gilroy et al. 2021)</taxon>
    </lineage>
</organism>
<keyword evidence="2 7" id="KW-0813">Transport</keyword>
<dbReference type="AlphaFoldDB" id="A0A9D1F5E3"/>
<evidence type="ECO:0000256" key="3">
    <source>
        <dbReference type="ARBA" id="ARBA00022475"/>
    </source>
</evidence>
<keyword evidence="6 7" id="KW-0472">Membrane</keyword>
<sequence length="308" mass="34962">MKKKKKGSKVRFSHWIPFYLMGVPGMLYLIINNYLPMFGLQIAFKDFNYAKGIWGSEWCGLANFEYLFKSNVAWRITRNTVLYSLAFIIIGMVVNVTVAILTNEIISKKTKKFFQTLVLLPHLMSMVIVAYLVFAYLSPTTGLLNSIIKGLGGDPINWYQEPKYWPFILVFVNQWKGVGFGMIMYLSTILGISEEYYEAATIDGASRWQQIRLITLPLLKPTIITLLILNCGSIFRSDFGLFFQVPQNQGALYEVTDTIDTFVYRGLMLQPNMAMSSAAGFLQSVVGFVMVMTVNAIVRKVDKSNAIF</sequence>
<dbReference type="CDD" id="cd06261">
    <property type="entry name" value="TM_PBP2"/>
    <property type="match status" value="1"/>
</dbReference>
<dbReference type="InterPro" id="IPR000515">
    <property type="entry name" value="MetI-like"/>
</dbReference>
<reference evidence="9" key="2">
    <citation type="journal article" date="2021" name="PeerJ">
        <title>Extensive microbial diversity within the chicken gut microbiome revealed by metagenomics and culture.</title>
        <authorList>
            <person name="Gilroy R."/>
            <person name="Ravi A."/>
            <person name="Getino M."/>
            <person name="Pursley I."/>
            <person name="Horton D.L."/>
            <person name="Alikhan N.F."/>
            <person name="Baker D."/>
            <person name="Gharbi K."/>
            <person name="Hall N."/>
            <person name="Watson M."/>
            <person name="Adriaenssens E.M."/>
            <person name="Foster-Nyarko E."/>
            <person name="Jarju S."/>
            <person name="Secka A."/>
            <person name="Antonio M."/>
            <person name="Oren A."/>
            <person name="Chaudhuri R.R."/>
            <person name="La Ragione R."/>
            <person name="Hildebrand F."/>
            <person name="Pallen M.J."/>
        </authorList>
    </citation>
    <scope>NUCLEOTIDE SEQUENCE</scope>
    <source>
        <strain evidence="9">CHK178-757</strain>
    </source>
</reference>
<dbReference type="GO" id="GO:0005886">
    <property type="term" value="C:plasma membrane"/>
    <property type="evidence" value="ECO:0007669"/>
    <property type="project" value="UniProtKB-SubCell"/>
</dbReference>
<evidence type="ECO:0000256" key="5">
    <source>
        <dbReference type="ARBA" id="ARBA00022989"/>
    </source>
</evidence>
<evidence type="ECO:0000259" key="8">
    <source>
        <dbReference type="PROSITE" id="PS50928"/>
    </source>
</evidence>
<name>A0A9D1F5E3_9FIRM</name>
<dbReference type="EMBL" id="DVIT01000034">
    <property type="protein sequence ID" value="HIS47794.1"/>
    <property type="molecule type" value="Genomic_DNA"/>
</dbReference>
<feature type="transmembrane region" description="Helical" evidence="7">
    <location>
        <begin position="12"/>
        <end position="31"/>
    </location>
</feature>
<feature type="transmembrane region" description="Helical" evidence="7">
    <location>
        <begin position="113"/>
        <end position="137"/>
    </location>
</feature>
<feature type="transmembrane region" description="Helical" evidence="7">
    <location>
        <begin position="213"/>
        <end position="235"/>
    </location>
</feature>
<dbReference type="GO" id="GO:0055085">
    <property type="term" value="P:transmembrane transport"/>
    <property type="evidence" value="ECO:0007669"/>
    <property type="project" value="InterPro"/>
</dbReference>
<dbReference type="PROSITE" id="PS50928">
    <property type="entry name" value="ABC_TM1"/>
    <property type="match status" value="1"/>
</dbReference>
<evidence type="ECO:0000256" key="6">
    <source>
        <dbReference type="ARBA" id="ARBA00023136"/>
    </source>
</evidence>
<keyword evidence="5 7" id="KW-1133">Transmembrane helix</keyword>
<feature type="transmembrane region" description="Helical" evidence="7">
    <location>
        <begin position="278"/>
        <end position="298"/>
    </location>
</feature>
<reference evidence="9" key="1">
    <citation type="submission" date="2020-10" db="EMBL/GenBank/DDBJ databases">
        <authorList>
            <person name="Gilroy R."/>
        </authorList>
    </citation>
    <scope>NUCLEOTIDE SEQUENCE</scope>
    <source>
        <strain evidence="9">CHK178-757</strain>
    </source>
</reference>
<comment type="similarity">
    <text evidence="7">Belongs to the binding-protein-dependent transport system permease family.</text>
</comment>
<dbReference type="InterPro" id="IPR035906">
    <property type="entry name" value="MetI-like_sf"/>
</dbReference>
<feature type="transmembrane region" description="Helical" evidence="7">
    <location>
        <begin position="81"/>
        <end position="101"/>
    </location>
</feature>
<comment type="caution">
    <text evidence="9">The sequence shown here is derived from an EMBL/GenBank/DDBJ whole genome shotgun (WGS) entry which is preliminary data.</text>
</comment>
<evidence type="ECO:0000256" key="4">
    <source>
        <dbReference type="ARBA" id="ARBA00022692"/>
    </source>
</evidence>
<comment type="subcellular location">
    <subcellularLocation>
        <location evidence="1 7">Cell membrane</location>
        <topology evidence="1 7">Multi-pass membrane protein</topology>
    </subcellularLocation>
</comment>
<dbReference type="PANTHER" id="PTHR43227:SF11">
    <property type="entry name" value="BLL4140 PROTEIN"/>
    <property type="match status" value="1"/>
</dbReference>
<dbReference type="Pfam" id="PF00528">
    <property type="entry name" value="BPD_transp_1"/>
    <property type="match status" value="1"/>
</dbReference>
<evidence type="ECO:0000256" key="7">
    <source>
        <dbReference type="RuleBase" id="RU363032"/>
    </source>
</evidence>
<proteinExistence type="inferred from homology"/>
<dbReference type="InterPro" id="IPR050809">
    <property type="entry name" value="UgpAE/MalFG_permease"/>
</dbReference>
<dbReference type="Gene3D" id="1.10.3720.10">
    <property type="entry name" value="MetI-like"/>
    <property type="match status" value="1"/>
</dbReference>
<evidence type="ECO:0000256" key="1">
    <source>
        <dbReference type="ARBA" id="ARBA00004651"/>
    </source>
</evidence>
<accession>A0A9D1F5E3</accession>
<protein>
    <submittedName>
        <fullName evidence="9">Sugar ABC transporter permease</fullName>
    </submittedName>
</protein>
<gene>
    <name evidence="9" type="ORF">IAB46_09650</name>
</gene>
<dbReference type="Proteomes" id="UP000823927">
    <property type="component" value="Unassembled WGS sequence"/>
</dbReference>
<evidence type="ECO:0000313" key="10">
    <source>
        <dbReference type="Proteomes" id="UP000823927"/>
    </source>
</evidence>
<keyword evidence="4 7" id="KW-0812">Transmembrane</keyword>
<dbReference type="SUPFAM" id="SSF161098">
    <property type="entry name" value="MetI-like"/>
    <property type="match status" value="1"/>
</dbReference>
<feature type="domain" description="ABC transmembrane type-1" evidence="8">
    <location>
        <begin position="77"/>
        <end position="294"/>
    </location>
</feature>
<keyword evidence="3" id="KW-1003">Cell membrane</keyword>
<evidence type="ECO:0000313" key="9">
    <source>
        <dbReference type="EMBL" id="HIS47794.1"/>
    </source>
</evidence>
<feature type="transmembrane region" description="Helical" evidence="7">
    <location>
        <begin position="164"/>
        <end position="192"/>
    </location>
</feature>
<evidence type="ECO:0000256" key="2">
    <source>
        <dbReference type="ARBA" id="ARBA00022448"/>
    </source>
</evidence>
<dbReference type="PANTHER" id="PTHR43227">
    <property type="entry name" value="BLL4140 PROTEIN"/>
    <property type="match status" value="1"/>
</dbReference>